<evidence type="ECO:0000259" key="2">
    <source>
        <dbReference type="PROSITE" id="PS50053"/>
    </source>
</evidence>
<dbReference type="Gene3D" id="3.10.20.90">
    <property type="entry name" value="Phosphatidylinositol 3-kinase Catalytic Subunit, Chain A, domain 1"/>
    <property type="match status" value="1"/>
</dbReference>
<comment type="caution">
    <text evidence="3">The sequence shown here is derived from an EMBL/GenBank/DDBJ whole genome shotgun (WGS) entry which is preliminary data.</text>
</comment>
<dbReference type="InterPro" id="IPR000626">
    <property type="entry name" value="Ubiquitin-like_dom"/>
</dbReference>
<name>A0A6G0XSE9_APHCR</name>
<comment type="similarity">
    <text evidence="1">Belongs to the ubiquitin family. SUMO subfamily.</text>
</comment>
<dbReference type="SMART" id="SM00213">
    <property type="entry name" value="UBQ"/>
    <property type="match status" value="1"/>
</dbReference>
<feature type="domain" description="Ubiquitin-like" evidence="2">
    <location>
        <begin position="78"/>
        <end position="152"/>
    </location>
</feature>
<protein>
    <submittedName>
        <fullName evidence="3">Small ubiquitin-related modifier 3</fullName>
    </submittedName>
</protein>
<evidence type="ECO:0000313" key="4">
    <source>
        <dbReference type="Proteomes" id="UP000478052"/>
    </source>
</evidence>
<dbReference type="InterPro" id="IPR022617">
    <property type="entry name" value="Rad60/SUMO-like_dom"/>
</dbReference>
<gene>
    <name evidence="3" type="ORF">FWK35_00036455</name>
</gene>
<dbReference type="PANTHER" id="PTHR10562">
    <property type="entry name" value="SMALL UBIQUITIN-RELATED MODIFIER"/>
    <property type="match status" value="1"/>
</dbReference>
<dbReference type="SUPFAM" id="SSF54236">
    <property type="entry name" value="Ubiquitin-like"/>
    <property type="match status" value="1"/>
</dbReference>
<dbReference type="OrthoDB" id="442921at2759"/>
<accession>A0A6G0XSE9</accession>
<dbReference type="PROSITE" id="PS50053">
    <property type="entry name" value="UBIQUITIN_2"/>
    <property type="match status" value="1"/>
</dbReference>
<feature type="non-terminal residue" evidence="3">
    <location>
        <position position="152"/>
    </location>
</feature>
<dbReference type="AlphaFoldDB" id="A0A6G0XSE9"/>
<dbReference type="Proteomes" id="UP000478052">
    <property type="component" value="Unassembled WGS sequence"/>
</dbReference>
<reference evidence="3 4" key="1">
    <citation type="submission" date="2019-08" db="EMBL/GenBank/DDBJ databases">
        <title>Whole genome of Aphis craccivora.</title>
        <authorList>
            <person name="Voronova N.V."/>
            <person name="Shulinski R.S."/>
            <person name="Bandarenka Y.V."/>
            <person name="Zhorov D.G."/>
            <person name="Warner D."/>
        </authorList>
    </citation>
    <scope>NUCLEOTIDE SEQUENCE [LARGE SCALE GENOMIC DNA]</scope>
    <source>
        <strain evidence="3">180601</strain>
        <tissue evidence="3">Whole Body</tissue>
    </source>
</reference>
<keyword evidence="4" id="KW-1185">Reference proteome</keyword>
<sequence length="152" mass="17171">CGDSVCLRRVSDTVHYSCRTNLTLYISNIVDGIFIAKLHFTVAACSPSQASHRSPINKLFTRIRKMAENKGVAPEDTIKINVFAHDQTITMYKMKNNTPLRKLMKSYSESFGLAVAQLRFRFDGRSLCENDTPSSIEMKDGDLIEVYKEQIG</sequence>
<dbReference type="Pfam" id="PF11976">
    <property type="entry name" value="Rad60-SLD"/>
    <property type="match status" value="1"/>
</dbReference>
<dbReference type="InterPro" id="IPR029071">
    <property type="entry name" value="Ubiquitin-like_domsf"/>
</dbReference>
<organism evidence="3 4">
    <name type="scientific">Aphis craccivora</name>
    <name type="common">Cowpea aphid</name>
    <dbReference type="NCBI Taxonomy" id="307492"/>
    <lineage>
        <taxon>Eukaryota</taxon>
        <taxon>Metazoa</taxon>
        <taxon>Ecdysozoa</taxon>
        <taxon>Arthropoda</taxon>
        <taxon>Hexapoda</taxon>
        <taxon>Insecta</taxon>
        <taxon>Pterygota</taxon>
        <taxon>Neoptera</taxon>
        <taxon>Paraneoptera</taxon>
        <taxon>Hemiptera</taxon>
        <taxon>Sternorrhyncha</taxon>
        <taxon>Aphidomorpha</taxon>
        <taxon>Aphidoidea</taxon>
        <taxon>Aphididae</taxon>
        <taxon>Aphidini</taxon>
        <taxon>Aphis</taxon>
        <taxon>Aphis</taxon>
    </lineage>
</organism>
<feature type="non-terminal residue" evidence="3">
    <location>
        <position position="1"/>
    </location>
</feature>
<dbReference type="EMBL" id="VUJU01007581">
    <property type="protein sequence ID" value="KAF0743511.1"/>
    <property type="molecule type" value="Genomic_DNA"/>
</dbReference>
<proteinExistence type="inferred from homology"/>
<evidence type="ECO:0000256" key="1">
    <source>
        <dbReference type="ARBA" id="ARBA00009185"/>
    </source>
</evidence>
<evidence type="ECO:0000313" key="3">
    <source>
        <dbReference type="EMBL" id="KAF0743511.1"/>
    </source>
</evidence>